<organism evidence="1 2">
    <name type="scientific">Candidatus Liberibacter asiaticus str. gxpsy</name>
    <dbReference type="NCBI Taxonomy" id="1174529"/>
    <lineage>
        <taxon>Bacteria</taxon>
        <taxon>Pseudomonadati</taxon>
        <taxon>Pseudomonadota</taxon>
        <taxon>Alphaproteobacteria</taxon>
        <taxon>Hyphomicrobiales</taxon>
        <taxon>Rhizobiaceae</taxon>
        <taxon>Liberibacter</taxon>
    </lineage>
</organism>
<dbReference type="GeneID" id="93076686"/>
<dbReference type="EMBL" id="CP004005">
    <property type="protein sequence ID" value="AGH16686.1"/>
    <property type="molecule type" value="Genomic_DNA"/>
</dbReference>
<dbReference type="Proteomes" id="UP000011820">
    <property type="component" value="Chromosome"/>
</dbReference>
<evidence type="ECO:0000313" key="2">
    <source>
        <dbReference type="Proteomes" id="UP000011820"/>
    </source>
</evidence>
<reference evidence="1 2" key="1">
    <citation type="journal article" date="2013" name="Genome Announc.">
        <title>Complete Genome Sequence of a Chinese Strain of 'Candidatus Liberibacter asiaticus'.</title>
        <authorList>
            <person name="Lin H."/>
            <person name="Han C.S."/>
            <person name="Liu B."/>
            <person name="Lou B."/>
            <person name="Bai X."/>
            <person name="Deng C."/>
            <person name="Civerolo E.L."/>
            <person name="Gupta G."/>
        </authorList>
    </citation>
    <scope>NUCLEOTIDE SEQUENCE [LARGE SCALE GENOMIC DNA]</scope>
    <source>
        <strain evidence="2">gxpsy</strain>
    </source>
</reference>
<dbReference type="RefSeq" id="WP_012778668.1">
    <property type="nucleotide sequence ID" value="NC_020549.1"/>
</dbReference>
<proteinExistence type="predicted"/>
<sequence length="459" mass="50101">MNISEINKYFPPNNNIERKEIADKLIKNISIVDKTMDVLPLYHQVRELTQNKASTEQVIDISTKVKDVAVDVAVSMIPIYGTYREFKKGNYGWGIVGAISDAALLIPVVGYGARAAINLVRGGSIALKAGTAGTMIAAKEACTIAQATEKTAKLTALTKEGITSIRTIEGSSVTIKSESIGTKASISSTNTAEKSAISQKITTNSTTEIGKTTEVVEESISKINSQLSKSTPQGIWTKALTKADPALESIYQRGKIFSNTIKNNAFIEKLAHTTKAIDKKIPFIGNQWRDINTAHSEFKMVPLSDQTLFRDFQGLCGKNIDNQFILDLNRASFIFNGKKLARDNSAEAIQKLMNQFAKNPKQLQLISSYANQSIFADSVVHLMQSIPEFAKYASKSGSASKFTAKTLTNGEVAFTAKYTTKVQAVDKIAGKPLKEYGLKISGILSPDKATELQRSFYLK</sequence>
<gene>
    <name evidence="1" type="ORF">WSI_01580</name>
</gene>
<evidence type="ECO:0000313" key="1">
    <source>
        <dbReference type="EMBL" id="AGH16686.1"/>
    </source>
</evidence>
<name>A0ABM5NEV0_LIBAS</name>
<accession>A0ABM5NEV0</accession>
<keyword evidence="2" id="KW-1185">Reference proteome</keyword>
<protein>
    <submittedName>
        <fullName evidence="1">Uncharacterized protein</fullName>
    </submittedName>
</protein>